<proteinExistence type="predicted"/>
<keyword evidence="2" id="KW-1185">Reference proteome</keyword>
<gene>
    <name evidence="1" type="ORF">PSTEL_18455</name>
</gene>
<sequence length="240" mass="27547">MLKTTLFSKEAPYEKAEVAELELASVKVQFMYDKVLHMLYSHLPSSVWDRTIGVPYEIISSLYKGNGEGTVFQKWINGPSGWKCIGCERHCLEHGQRGQAETEGQQRTYTFHNGRRQSLLLQAVIWSLYEKTMLLHPFLGCEAFLEGEELETIAAYFVPTYVHDSWLREQGKPWKTYTDTGVRVYQEWVSAPDIVLQWDGGLTEGRWMTGVYVNEAKFAGLGPYLKDAEGRRTYMDACVH</sequence>
<dbReference type="HOGENOM" id="CLU_1155517_0_0_9"/>
<name>A0A089LXE0_9BACL</name>
<protein>
    <submittedName>
        <fullName evidence="1">Uncharacterized protein</fullName>
    </submittedName>
</protein>
<dbReference type="AlphaFoldDB" id="A0A089LXE0"/>
<organism evidence="1 2">
    <name type="scientific">Paenibacillus stellifer</name>
    <dbReference type="NCBI Taxonomy" id="169760"/>
    <lineage>
        <taxon>Bacteria</taxon>
        <taxon>Bacillati</taxon>
        <taxon>Bacillota</taxon>
        <taxon>Bacilli</taxon>
        <taxon>Bacillales</taxon>
        <taxon>Paenibacillaceae</taxon>
        <taxon>Paenibacillus</taxon>
    </lineage>
</organism>
<reference evidence="1 2" key="1">
    <citation type="submission" date="2014-08" db="EMBL/GenBank/DDBJ databases">
        <title>Comparative genomics of the Paenibacillus odorifer group.</title>
        <authorList>
            <person name="den Bakker H.C."/>
            <person name="Tsai Y.-C."/>
            <person name="Martin N."/>
            <person name="Korlach J."/>
            <person name="Wiedmann M."/>
        </authorList>
    </citation>
    <scope>NUCLEOTIDE SEQUENCE [LARGE SCALE GENOMIC DNA]</scope>
    <source>
        <strain evidence="1 2">DSM 14472</strain>
    </source>
</reference>
<dbReference type="EMBL" id="CP009286">
    <property type="protein sequence ID" value="AIQ64800.1"/>
    <property type="molecule type" value="Genomic_DNA"/>
</dbReference>
<evidence type="ECO:0000313" key="2">
    <source>
        <dbReference type="Proteomes" id="UP000029507"/>
    </source>
</evidence>
<evidence type="ECO:0000313" key="1">
    <source>
        <dbReference type="EMBL" id="AIQ64800.1"/>
    </source>
</evidence>
<dbReference type="KEGG" id="pste:PSTEL_18455"/>
<accession>A0A089LXE0</accession>
<dbReference type="STRING" id="169760.PSTEL_18455"/>
<dbReference type="Proteomes" id="UP000029507">
    <property type="component" value="Chromosome"/>
</dbReference>